<dbReference type="VEuPathDB" id="FungiDB:BD410DRAFT_724031"/>
<dbReference type="PANTHER" id="PTHR24346">
    <property type="entry name" value="MAP/MICROTUBULE AFFINITY-REGULATING KINASE"/>
    <property type="match status" value="1"/>
</dbReference>
<dbReference type="OrthoDB" id="5987198at2759"/>
<dbReference type="GO" id="GO:0004674">
    <property type="term" value="F:protein serine/threonine kinase activity"/>
    <property type="evidence" value="ECO:0007669"/>
    <property type="project" value="TreeGrafter"/>
</dbReference>
<proteinExistence type="predicted"/>
<dbReference type="STRING" id="50990.A0A4Y7Q202"/>
<dbReference type="SMART" id="SM00220">
    <property type="entry name" value="S_TKc"/>
    <property type="match status" value="1"/>
</dbReference>
<evidence type="ECO:0000259" key="3">
    <source>
        <dbReference type="PROSITE" id="PS50011"/>
    </source>
</evidence>
<gene>
    <name evidence="4" type="ORF">BD410DRAFT_724031</name>
</gene>
<dbReference type="GO" id="GO:0005524">
    <property type="term" value="F:ATP binding"/>
    <property type="evidence" value="ECO:0007669"/>
    <property type="project" value="UniProtKB-KW"/>
</dbReference>
<dbReference type="InterPro" id="IPR000719">
    <property type="entry name" value="Prot_kinase_dom"/>
</dbReference>
<keyword evidence="1" id="KW-0547">Nucleotide-binding</keyword>
<evidence type="ECO:0000313" key="5">
    <source>
        <dbReference type="Proteomes" id="UP000294933"/>
    </source>
</evidence>
<evidence type="ECO:0000256" key="2">
    <source>
        <dbReference type="ARBA" id="ARBA00022840"/>
    </source>
</evidence>
<dbReference type="PROSITE" id="PS50011">
    <property type="entry name" value="PROTEIN_KINASE_DOM"/>
    <property type="match status" value="1"/>
</dbReference>
<dbReference type="EMBL" id="ML170179">
    <property type="protein sequence ID" value="TDL21677.1"/>
    <property type="molecule type" value="Genomic_DNA"/>
</dbReference>
<keyword evidence="5" id="KW-1185">Reference proteome</keyword>
<reference evidence="4 5" key="1">
    <citation type="submission" date="2018-06" db="EMBL/GenBank/DDBJ databases">
        <title>A transcriptomic atlas of mushroom development highlights an independent origin of complex multicellularity.</title>
        <authorList>
            <consortium name="DOE Joint Genome Institute"/>
            <person name="Krizsan K."/>
            <person name="Almasi E."/>
            <person name="Merenyi Z."/>
            <person name="Sahu N."/>
            <person name="Viragh M."/>
            <person name="Koszo T."/>
            <person name="Mondo S."/>
            <person name="Kiss B."/>
            <person name="Balint B."/>
            <person name="Kues U."/>
            <person name="Barry K."/>
            <person name="Hegedus J.C."/>
            <person name="Henrissat B."/>
            <person name="Johnson J."/>
            <person name="Lipzen A."/>
            <person name="Ohm R."/>
            <person name="Nagy I."/>
            <person name="Pangilinan J."/>
            <person name="Yan J."/>
            <person name="Xiong Y."/>
            <person name="Grigoriev I.V."/>
            <person name="Hibbett D.S."/>
            <person name="Nagy L.G."/>
        </authorList>
    </citation>
    <scope>NUCLEOTIDE SEQUENCE [LARGE SCALE GENOMIC DNA]</scope>
    <source>
        <strain evidence="4 5">SZMC22713</strain>
    </source>
</reference>
<dbReference type="SUPFAM" id="SSF56112">
    <property type="entry name" value="Protein kinase-like (PK-like)"/>
    <property type="match status" value="1"/>
</dbReference>
<dbReference type="GO" id="GO:0035556">
    <property type="term" value="P:intracellular signal transduction"/>
    <property type="evidence" value="ECO:0007669"/>
    <property type="project" value="TreeGrafter"/>
</dbReference>
<sequence length="361" mass="42423">MRKNGQIEFWDLNTAELWWRDRGDVLKQHGYMLRPRYRVGWKPSWLDTGDNVMDAEDGVNISVRTMDATRISDGSLVMLKKVSRLTSEISIAQYLSEPEIRRCPENHCVPVLDRFPAEADPNIDIIVMPFLFRLNEPRFEAVDQVLDFIRQTLDGLAFMHAKNVAHRDCAFNNIMHDGIQLYPDGVHPVSRRMNSAYTEYARTLRRADIPTIKYYFTDFGLSTHFKDPNQPRLVRGDVAADRDVPEISNIVPYDPFRVDIFTLGNVYKKEFLDRYSNLEFIRPLVSEMMQRNPLERPTAEEARDRFRFLLREIPWYKRAWRLQTARETNRQRIAKDLHFVTGYTISTLWRFIGEPVICPSS</sequence>
<dbReference type="GO" id="GO:0005737">
    <property type="term" value="C:cytoplasm"/>
    <property type="evidence" value="ECO:0007669"/>
    <property type="project" value="TreeGrafter"/>
</dbReference>
<dbReference type="Gene3D" id="1.10.510.10">
    <property type="entry name" value="Transferase(Phosphotransferase) domain 1"/>
    <property type="match status" value="1"/>
</dbReference>
<dbReference type="AlphaFoldDB" id="A0A4Y7Q202"/>
<keyword evidence="2" id="KW-0067">ATP-binding</keyword>
<dbReference type="GO" id="GO:0000226">
    <property type="term" value="P:microtubule cytoskeleton organization"/>
    <property type="evidence" value="ECO:0007669"/>
    <property type="project" value="TreeGrafter"/>
</dbReference>
<organism evidence="4 5">
    <name type="scientific">Rickenella mellea</name>
    <dbReference type="NCBI Taxonomy" id="50990"/>
    <lineage>
        <taxon>Eukaryota</taxon>
        <taxon>Fungi</taxon>
        <taxon>Dikarya</taxon>
        <taxon>Basidiomycota</taxon>
        <taxon>Agaricomycotina</taxon>
        <taxon>Agaricomycetes</taxon>
        <taxon>Hymenochaetales</taxon>
        <taxon>Rickenellaceae</taxon>
        <taxon>Rickenella</taxon>
    </lineage>
</organism>
<dbReference type="Proteomes" id="UP000294933">
    <property type="component" value="Unassembled WGS sequence"/>
</dbReference>
<protein>
    <recommendedName>
        <fullName evidence="3">Protein kinase domain-containing protein</fullName>
    </recommendedName>
</protein>
<evidence type="ECO:0000313" key="4">
    <source>
        <dbReference type="EMBL" id="TDL21677.1"/>
    </source>
</evidence>
<name>A0A4Y7Q202_9AGAM</name>
<accession>A0A4Y7Q202</accession>
<dbReference type="PANTHER" id="PTHR24346:SF42">
    <property type="entry name" value="SERINE_THREONINE-PROTEIN KINASE SIK3"/>
    <property type="match status" value="1"/>
</dbReference>
<feature type="domain" description="Protein kinase" evidence="3">
    <location>
        <begin position="1"/>
        <end position="361"/>
    </location>
</feature>
<evidence type="ECO:0000256" key="1">
    <source>
        <dbReference type="ARBA" id="ARBA00022741"/>
    </source>
</evidence>
<dbReference type="InterPro" id="IPR011009">
    <property type="entry name" value="Kinase-like_dom_sf"/>
</dbReference>